<name>A0ABQ4R5W8_9HYPH</name>
<accession>A0ABQ4R5W8</accession>
<feature type="compositionally biased region" description="Pro residues" evidence="1">
    <location>
        <begin position="73"/>
        <end position="83"/>
    </location>
</feature>
<dbReference type="Proteomes" id="UP001055167">
    <property type="component" value="Unassembled WGS sequence"/>
</dbReference>
<feature type="region of interest" description="Disordered" evidence="1">
    <location>
        <begin position="62"/>
        <end position="85"/>
    </location>
</feature>
<reference evidence="2" key="1">
    <citation type="journal article" date="2021" name="Front. Microbiol.">
        <title>Comprehensive Comparative Genomics and Phenotyping of Methylobacterium Species.</title>
        <authorList>
            <person name="Alessa O."/>
            <person name="Ogura Y."/>
            <person name="Fujitani Y."/>
            <person name="Takami H."/>
            <person name="Hayashi T."/>
            <person name="Sahin N."/>
            <person name="Tani A."/>
        </authorList>
    </citation>
    <scope>NUCLEOTIDE SEQUENCE</scope>
    <source>
        <strain evidence="2">KCTC 52305</strain>
    </source>
</reference>
<keyword evidence="3" id="KW-1185">Reference proteome</keyword>
<evidence type="ECO:0000256" key="1">
    <source>
        <dbReference type="SAM" id="MobiDB-lite"/>
    </source>
</evidence>
<reference evidence="2" key="2">
    <citation type="submission" date="2021-08" db="EMBL/GenBank/DDBJ databases">
        <authorList>
            <person name="Tani A."/>
            <person name="Ola A."/>
            <person name="Ogura Y."/>
            <person name="Katsura K."/>
            <person name="Hayashi T."/>
        </authorList>
    </citation>
    <scope>NUCLEOTIDE SEQUENCE</scope>
    <source>
        <strain evidence="2">KCTC 52305</strain>
    </source>
</reference>
<dbReference type="EMBL" id="BPQH01000021">
    <property type="protein sequence ID" value="GJD52706.1"/>
    <property type="molecule type" value="Genomic_DNA"/>
</dbReference>
<feature type="region of interest" description="Disordered" evidence="1">
    <location>
        <begin position="121"/>
        <end position="142"/>
    </location>
</feature>
<sequence length="374" mass="39489">MATLCDKYGRAICMVNVVGEPMYSSDWPWVTLEQAQQIASIDYEAFSITFNEAGAVVAPIGLGQDHQTSSSPEPGPAPTPTPTPQIDLLAAARDDAALDLGMGPIRLPDTLDSILNGPPIVDPSWRPTDPNTPVLESSYGPQIPYITPDPDASMIDMLRTNDIGIVIQTPLISVGIGTQSGLTANESLGSTLIGAGITHDTADAVSSNGIGYGDISVTTNGTVTYGPSINLPLGGFSGSTDLLHGTNNMVPMNNGDLDPVNIDMLINPPSLVDPGWQPDSAPSTIIETQFGPQTFNIYSGENWPDIGNADVNLISGIDSEYIDQKTSSFGDVSLAGEGYTGNTSQYLTTDTDIMLSPPGDFVALPRHWYDWLSS</sequence>
<evidence type="ECO:0000313" key="3">
    <source>
        <dbReference type="Proteomes" id="UP001055167"/>
    </source>
</evidence>
<organism evidence="2 3">
    <name type="scientific">Methylobacterium crusticola</name>
    <dbReference type="NCBI Taxonomy" id="1697972"/>
    <lineage>
        <taxon>Bacteria</taxon>
        <taxon>Pseudomonadati</taxon>
        <taxon>Pseudomonadota</taxon>
        <taxon>Alphaproteobacteria</taxon>
        <taxon>Hyphomicrobiales</taxon>
        <taxon>Methylobacteriaceae</taxon>
        <taxon>Methylobacterium</taxon>
    </lineage>
</organism>
<protein>
    <submittedName>
        <fullName evidence="2">Uncharacterized protein</fullName>
    </submittedName>
</protein>
<gene>
    <name evidence="2" type="ORF">OPKNFCMD_5472</name>
</gene>
<proteinExistence type="predicted"/>
<comment type="caution">
    <text evidence="2">The sequence shown here is derived from an EMBL/GenBank/DDBJ whole genome shotgun (WGS) entry which is preliminary data.</text>
</comment>
<dbReference type="RefSeq" id="WP_128561225.1">
    <property type="nucleotide sequence ID" value="NZ_BPQH01000021.1"/>
</dbReference>
<evidence type="ECO:0000313" key="2">
    <source>
        <dbReference type="EMBL" id="GJD52706.1"/>
    </source>
</evidence>